<organism evidence="2 3">
    <name type="scientific">Salinimonas iocasae</name>
    <dbReference type="NCBI Taxonomy" id="2572577"/>
    <lineage>
        <taxon>Bacteria</taxon>
        <taxon>Pseudomonadati</taxon>
        <taxon>Pseudomonadota</taxon>
        <taxon>Gammaproteobacteria</taxon>
        <taxon>Alteromonadales</taxon>
        <taxon>Alteromonadaceae</taxon>
        <taxon>Alteromonas/Salinimonas group</taxon>
        <taxon>Salinimonas</taxon>
    </lineage>
</organism>
<protein>
    <submittedName>
        <fullName evidence="2">DUF2384 domain-containing protein</fullName>
    </submittedName>
</protein>
<dbReference type="OrthoDB" id="8595277at2"/>
<keyword evidence="3" id="KW-1185">Reference proteome</keyword>
<evidence type="ECO:0000259" key="1">
    <source>
        <dbReference type="Pfam" id="PF09722"/>
    </source>
</evidence>
<name>A0A5B7YFA3_9ALTE</name>
<feature type="domain" description="Antitoxin Xre/MbcA/ParS-like toxin-binding" evidence="1">
    <location>
        <begin position="14"/>
        <end position="62"/>
    </location>
</feature>
<dbReference type="RefSeq" id="WP_139757113.1">
    <property type="nucleotide sequence ID" value="NZ_CP039852.1"/>
</dbReference>
<dbReference type="KEGG" id="salk:FBQ74_13250"/>
<evidence type="ECO:0000313" key="2">
    <source>
        <dbReference type="EMBL" id="QCZ94374.1"/>
    </source>
</evidence>
<dbReference type="Proteomes" id="UP000304912">
    <property type="component" value="Chromosome"/>
</dbReference>
<evidence type="ECO:0000313" key="3">
    <source>
        <dbReference type="Proteomes" id="UP000304912"/>
    </source>
</evidence>
<reference evidence="2 3" key="1">
    <citation type="submission" date="2019-04" db="EMBL/GenBank/DDBJ databases">
        <title>Salinimonas iocasae sp. nov., a halophilic bacterium isolated from the outer tube casing of tubeworms in Okinawa Trough.</title>
        <authorList>
            <person name="Zhang H."/>
            <person name="Wang H."/>
            <person name="Li C."/>
        </authorList>
    </citation>
    <scope>NUCLEOTIDE SEQUENCE [LARGE SCALE GENOMIC DNA]</scope>
    <source>
        <strain evidence="2 3">KX18D6</strain>
    </source>
</reference>
<dbReference type="Pfam" id="PF09722">
    <property type="entry name" value="Xre_MbcA_ParS_C"/>
    <property type="match status" value="1"/>
</dbReference>
<sequence length="65" mass="7643">MTISKEKLKSEIDAFFGSERELRDKWLNTPLPILVGERPLDYFSTEERRTRLHEVIGEMKFGETA</sequence>
<dbReference type="AlphaFoldDB" id="A0A5B7YFA3"/>
<dbReference type="EMBL" id="CP039852">
    <property type="protein sequence ID" value="QCZ94374.1"/>
    <property type="molecule type" value="Genomic_DNA"/>
</dbReference>
<dbReference type="InterPro" id="IPR024467">
    <property type="entry name" value="Xre/MbcA/ParS-like_toxin-bd"/>
</dbReference>
<accession>A0A5B7YFA3</accession>
<proteinExistence type="predicted"/>
<gene>
    <name evidence="2" type="ORF">FBQ74_13250</name>
</gene>